<evidence type="ECO:0000256" key="1">
    <source>
        <dbReference type="SAM" id="MobiDB-lite"/>
    </source>
</evidence>
<name>A0ABQ3DCL7_9ACTN</name>
<feature type="region of interest" description="Disordered" evidence="1">
    <location>
        <begin position="1"/>
        <end position="31"/>
    </location>
</feature>
<dbReference type="Proteomes" id="UP000599437">
    <property type="component" value="Unassembled WGS sequence"/>
</dbReference>
<dbReference type="RefSeq" id="WP_138896025.1">
    <property type="nucleotide sequence ID" value="NZ_BMVO01000001.1"/>
</dbReference>
<evidence type="ECO:0000313" key="2">
    <source>
        <dbReference type="EMBL" id="GHA82519.1"/>
    </source>
</evidence>
<dbReference type="EMBL" id="BMVO01000001">
    <property type="protein sequence ID" value="GHA82519.1"/>
    <property type="molecule type" value="Genomic_DNA"/>
</dbReference>
<proteinExistence type="predicted"/>
<protein>
    <submittedName>
        <fullName evidence="2">Uncharacterized protein</fullName>
    </submittedName>
</protein>
<keyword evidence="3" id="KW-1185">Reference proteome</keyword>
<organism evidence="2 3">
    <name type="scientific">Streptomyces chryseus</name>
    <dbReference type="NCBI Taxonomy" id="68186"/>
    <lineage>
        <taxon>Bacteria</taxon>
        <taxon>Bacillati</taxon>
        <taxon>Actinomycetota</taxon>
        <taxon>Actinomycetes</taxon>
        <taxon>Kitasatosporales</taxon>
        <taxon>Streptomycetaceae</taxon>
        <taxon>Streptomyces</taxon>
    </lineage>
</organism>
<comment type="caution">
    <text evidence="2">The sequence shown here is derived from an EMBL/GenBank/DDBJ whole genome shotgun (WGS) entry which is preliminary data.</text>
</comment>
<accession>A0ABQ3DCL7</accession>
<gene>
    <name evidence="2" type="ORF">GCM10010346_00900</name>
</gene>
<reference evidence="3" key="1">
    <citation type="journal article" date="2019" name="Int. J. Syst. Evol. Microbiol.">
        <title>The Global Catalogue of Microorganisms (GCM) 10K type strain sequencing project: providing services to taxonomists for standard genome sequencing and annotation.</title>
        <authorList>
            <consortium name="The Broad Institute Genomics Platform"/>
            <consortium name="The Broad Institute Genome Sequencing Center for Infectious Disease"/>
            <person name="Wu L."/>
            <person name="Ma J."/>
        </authorList>
    </citation>
    <scope>NUCLEOTIDE SEQUENCE [LARGE SCALE GENOMIC DNA]</scope>
    <source>
        <strain evidence="3">JCM 4737</strain>
    </source>
</reference>
<sequence length="83" mass="9079">MSSPESAREHPRDREAGETALDVSTGRVGRVMGHVGPRYQLRPLNGGQEWEADPDSLKAAYQSDALSAAVVTANTSQRIRERM</sequence>
<evidence type="ECO:0000313" key="3">
    <source>
        <dbReference type="Proteomes" id="UP000599437"/>
    </source>
</evidence>
<feature type="compositionally biased region" description="Basic and acidic residues" evidence="1">
    <location>
        <begin position="1"/>
        <end position="17"/>
    </location>
</feature>